<dbReference type="AlphaFoldDB" id="A0A7J7GK98"/>
<proteinExistence type="predicted"/>
<gene>
    <name evidence="1" type="ORF">HYC85_021832</name>
</gene>
<sequence length="153" mass="17148">MIRVQGNKKTFRYQKSIFCVNYGISLSLSLSLSLSPLSHDLPTPLSIALDLASSPCVLNRSFFQLINQSIDRMVEESFKYVILISDISTVSIFHRARIHRETGACENGTSEEVKNIVSVLNAGEVPSQDVVDLCWIFIDVHNSSFMTKLVYVC</sequence>
<organism evidence="1 2">
    <name type="scientific">Camellia sinensis</name>
    <name type="common">Tea plant</name>
    <name type="synonym">Thea sinensis</name>
    <dbReference type="NCBI Taxonomy" id="4442"/>
    <lineage>
        <taxon>Eukaryota</taxon>
        <taxon>Viridiplantae</taxon>
        <taxon>Streptophyta</taxon>
        <taxon>Embryophyta</taxon>
        <taxon>Tracheophyta</taxon>
        <taxon>Spermatophyta</taxon>
        <taxon>Magnoliopsida</taxon>
        <taxon>eudicotyledons</taxon>
        <taxon>Gunneridae</taxon>
        <taxon>Pentapetalae</taxon>
        <taxon>asterids</taxon>
        <taxon>Ericales</taxon>
        <taxon>Theaceae</taxon>
        <taxon>Camellia</taxon>
    </lineage>
</organism>
<evidence type="ECO:0000313" key="1">
    <source>
        <dbReference type="EMBL" id="KAF5940665.1"/>
    </source>
</evidence>
<dbReference type="Proteomes" id="UP000593564">
    <property type="component" value="Unassembled WGS sequence"/>
</dbReference>
<evidence type="ECO:0000313" key="2">
    <source>
        <dbReference type="Proteomes" id="UP000593564"/>
    </source>
</evidence>
<dbReference type="EMBL" id="JACBKZ010000010">
    <property type="protein sequence ID" value="KAF5940665.1"/>
    <property type="molecule type" value="Genomic_DNA"/>
</dbReference>
<protein>
    <submittedName>
        <fullName evidence="1">Uncharacterized protein</fullName>
    </submittedName>
</protein>
<keyword evidence="2" id="KW-1185">Reference proteome</keyword>
<name>A0A7J7GK98_CAMSI</name>
<reference evidence="2" key="1">
    <citation type="journal article" date="2020" name="Nat. Commun.">
        <title>Genome assembly of wild tea tree DASZ reveals pedigree and selection history of tea varieties.</title>
        <authorList>
            <person name="Zhang W."/>
            <person name="Zhang Y."/>
            <person name="Qiu H."/>
            <person name="Guo Y."/>
            <person name="Wan H."/>
            <person name="Zhang X."/>
            <person name="Scossa F."/>
            <person name="Alseekh S."/>
            <person name="Zhang Q."/>
            <person name="Wang P."/>
            <person name="Xu L."/>
            <person name="Schmidt M.H."/>
            <person name="Jia X."/>
            <person name="Li D."/>
            <person name="Zhu A."/>
            <person name="Guo F."/>
            <person name="Chen W."/>
            <person name="Ni D."/>
            <person name="Usadel B."/>
            <person name="Fernie A.R."/>
            <person name="Wen W."/>
        </authorList>
    </citation>
    <scope>NUCLEOTIDE SEQUENCE [LARGE SCALE GENOMIC DNA]</scope>
    <source>
        <strain evidence="2">cv. G240</strain>
    </source>
</reference>
<reference evidence="1 2" key="2">
    <citation type="submission" date="2020-07" db="EMBL/GenBank/DDBJ databases">
        <title>Genome assembly of wild tea tree DASZ reveals pedigree and selection history of tea varieties.</title>
        <authorList>
            <person name="Zhang W."/>
        </authorList>
    </citation>
    <scope>NUCLEOTIDE SEQUENCE [LARGE SCALE GENOMIC DNA]</scope>
    <source>
        <strain evidence="2">cv. G240</strain>
        <tissue evidence="1">Leaf</tissue>
    </source>
</reference>
<accession>A0A7J7GK98</accession>
<comment type="caution">
    <text evidence="1">The sequence shown here is derived from an EMBL/GenBank/DDBJ whole genome shotgun (WGS) entry which is preliminary data.</text>
</comment>